<dbReference type="InterPro" id="IPR003661">
    <property type="entry name" value="HisK_dim/P_dom"/>
</dbReference>
<feature type="transmembrane region" description="Helical" evidence="7">
    <location>
        <begin position="36"/>
        <end position="56"/>
    </location>
</feature>
<dbReference type="Pfam" id="PF02518">
    <property type="entry name" value="HATPase_c"/>
    <property type="match status" value="1"/>
</dbReference>
<dbReference type="RefSeq" id="WP_338009275.1">
    <property type="nucleotide sequence ID" value="NZ_JAOPKB010000021.1"/>
</dbReference>
<dbReference type="InterPro" id="IPR050736">
    <property type="entry name" value="Sensor_HK_Regulatory"/>
</dbReference>
<comment type="caution">
    <text evidence="9">The sequence shown here is derived from an EMBL/GenBank/DDBJ whole genome shotgun (WGS) entry which is preliminary data.</text>
</comment>
<dbReference type="CDD" id="cd00075">
    <property type="entry name" value="HATPase"/>
    <property type="match status" value="1"/>
</dbReference>
<sequence length="599" mass="65965">MLYRLHLIGLLLAALVSILAAWWVRRQTRDRVGTMMVVLLLSHGTMALLAVVQLLGSTASWQIFWYRLWYLFGLVLPIVWFLLAVYYVGREHWLTKPVWAVVLASPIVPVALWITDPYHGLFVAEFVFESDPFDRVVLEETEIGLAVIGVLFLYWFFAFGLFLRQFLFPRRTQRWQAGAVLGGFIAIFVTTALTDAPFVPAPGFPYSLYGGGIFGALVALALFRTQLFSVSPLAHETIFESIEDAILIVDADRSIADFNGVAGDLFPDLEDRIGDTLDEAYPGLVADDDTCCDGGGASAIIEQLDRTLDTPFAGAVRVSTPEKSRTLRINVSEITSGGEPRGYALIMRDVTELEQYTIDLEHKTDQLERFASVLSHDLRNPVSIASGYVELTRETGDLEHLEDVTIALERMDETIEDLLTLSREGDAIDETDAVTLRSLVADAWTTSDTQTLTLENEIEPEYRIRTDPSRLRTLLENLFRNAADHGAETVRVERLGVETRTGTGAGTETGTETETANQTGFIVSDDGPGIPEAERERVLEYGYSSADGTGIGLAIVSSVVTAHGWSLSVGESDQGGAQFTVSNVERVLSHDVASVPNDD</sequence>
<reference evidence="9 10" key="1">
    <citation type="submission" date="2022-09" db="EMBL/GenBank/DDBJ databases">
        <title>Enrichment on poylsaccharides allowed isolation of novel metabolic and taxonomic groups of Haloarchaea.</title>
        <authorList>
            <person name="Sorokin D.Y."/>
            <person name="Elcheninov A.G."/>
            <person name="Khizhniak T.V."/>
            <person name="Kolganova T.V."/>
            <person name="Kublanov I.V."/>
        </authorList>
    </citation>
    <scope>NUCLEOTIDE SEQUENCE [LARGE SCALE GENOMIC DNA]</scope>
    <source>
        <strain evidence="9 10">AArc-m2/3/4</strain>
    </source>
</reference>
<dbReference type="PANTHER" id="PTHR43711">
    <property type="entry name" value="TWO-COMPONENT HISTIDINE KINASE"/>
    <property type="match status" value="1"/>
</dbReference>
<evidence type="ECO:0000259" key="8">
    <source>
        <dbReference type="PROSITE" id="PS50109"/>
    </source>
</evidence>
<keyword evidence="7" id="KW-0472">Membrane</keyword>
<dbReference type="EC" id="2.7.13.3" evidence="2"/>
<dbReference type="PROSITE" id="PS50109">
    <property type="entry name" value="HIS_KIN"/>
    <property type="match status" value="1"/>
</dbReference>
<feature type="transmembrane region" description="Helical" evidence="7">
    <location>
        <begin position="143"/>
        <end position="163"/>
    </location>
</feature>
<keyword evidence="4" id="KW-0808">Transferase</keyword>
<dbReference type="InterPro" id="IPR036890">
    <property type="entry name" value="HATPase_C_sf"/>
</dbReference>
<keyword evidence="5" id="KW-0418">Kinase</keyword>
<dbReference type="PRINTS" id="PR00344">
    <property type="entry name" value="BCTRLSENSOR"/>
</dbReference>
<dbReference type="InterPro" id="IPR035965">
    <property type="entry name" value="PAS-like_dom_sf"/>
</dbReference>
<dbReference type="InterPro" id="IPR036097">
    <property type="entry name" value="HisK_dim/P_sf"/>
</dbReference>
<keyword evidence="10" id="KW-1185">Reference proteome</keyword>
<dbReference type="InterPro" id="IPR005467">
    <property type="entry name" value="His_kinase_dom"/>
</dbReference>
<feature type="transmembrane region" description="Helical" evidence="7">
    <location>
        <begin position="6"/>
        <end position="24"/>
    </location>
</feature>
<evidence type="ECO:0000313" key="9">
    <source>
        <dbReference type="EMBL" id="MCU4975613.1"/>
    </source>
</evidence>
<dbReference type="Pfam" id="PF08448">
    <property type="entry name" value="PAS_4"/>
    <property type="match status" value="1"/>
</dbReference>
<gene>
    <name evidence="9" type="ORF">OB955_23280</name>
</gene>
<organism evidence="9 10">
    <name type="scientific">Natronoglomus mannanivorans</name>
    <dbReference type="NCBI Taxonomy" id="2979990"/>
    <lineage>
        <taxon>Archaea</taxon>
        <taxon>Methanobacteriati</taxon>
        <taxon>Methanobacteriota</taxon>
        <taxon>Stenosarchaea group</taxon>
        <taxon>Halobacteria</taxon>
        <taxon>Halobacteriales</taxon>
        <taxon>Natrialbaceae</taxon>
        <taxon>Natronoglomus</taxon>
    </lineage>
</organism>
<feature type="transmembrane region" description="Helical" evidence="7">
    <location>
        <begin position="98"/>
        <end position="115"/>
    </location>
</feature>
<evidence type="ECO:0000313" key="10">
    <source>
        <dbReference type="Proteomes" id="UP001320972"/>
    </source>
</evidence>
<feature type="transmembrane region" description="Helical" evidence="7">
    <location>
        <begin position="206"/>
        <end position="223"/>
    </location>
</feature>
<dbReference type="SUPFAM" id="SSF47384">
    <property type="entry name" value="Homodimeric domain of signal transducing histidine kinase"/>
    <property type="match status" value="1"/>
</dbReference>
<evidence type="ECO:0000256" key="5">
    <source>
        <dbReference type="ARBA" id="ARBA00022777"/>
    </source>
</evidence>
<dbReference type="EMBL" id="JAOPKB010000021">
    <property type="protein sequence ID" value="MCU4975613.1"/>
    <property type="molecule type" value="Genomic_DNA"/>
</dbReference>
<keyword evidence="9" id="KW-0067">ATP-binding</keyword>
<feature type="transmembrane region" description="Helical" evidence="7">
    <location>
        <begin position="175"/>
        <end position="194"/>
    </location>
</feature>
<accession>A0ABT2QL04</accession>
<proteinExistence type="predicted"/>
<dbReference type="SMART" id="SM00388">
    <property type="entry name" value="HisKA"/>
    <property type="match status" value="1"/>
</dbReference>
<dbReference type="Proteomes" id="UP001320972">
    <property type="component" value="Unassembled WGS sequence"/>
</dbReference>
<dbReference type="Gene3D" id="3.30.565.10">
    <property type="entry name" value="Histidine kinase-like ATPase, C-terminal domain"/>
    <property type="match status" value="1"/>
</dbReference>
<dbReference type="SUPFAM" id="SSF55785">
    <property type="entry name" value="PYP-like sensor domain (PAS domain)"/>
    <property type="match status" value="1"/>
</dbReference>
<evidence type="ECO:0000256" key="6">
    <source>
        <dbReference type="ARBA" id="ARBA00023012"/>
    </source>
</evidence>
<dbReference type="InterPro" id="IPR004358">
    <property type="entry name" value="Sig_transdc_His_kin-like_C"/>
</dbReference>
<dbReference type="SMART" id="SM00387">
    <property type="entry name" value="HATPase_c"/>
    <property type="match status" value="1"/>
</dbReference>
<dbReference type="PANTHER" id="PTHR43711:SF1">
    <property type="entry name" value="HISTIDINE KINASE 1"/>
    <property type="match status" value="1"/>
</dbReference>
<comment type="catalytic activity">
    <reaction evidence="1">
        <text>ATP + protein L-histidine = ADP + protein N-phospho-L-histidine.</text>
        <dbReference type="EC" id="2.7.13.3"/>
    </reaction>
</comment>
<keyword evidence="6" id="KW-0902">Two-component regulatory system</keyword>
<dbReference type="InterPro" id="IPR003594">
    <property type="entry name" value="HATPase_dom"/>
</dbReference>
<feature type="domain" description="Histidine kinase" evidence="8">
    <location>
        <begin position="373"/>
        <end position="582"/>
    </location>
</feature>
<dbReference type="Pfam" id="PF00512">
    <property type="entry name" value="HisKA"/>
    <property type="match status" value="1"/>
</dbReference>
<dbReference type="Gene3D" id="3.30.450.20">
    <property type="entry name" value="PAS domain"/>
    <property type="match status" value="1"/>
</dbReference>
<dbReference type="InterPro" id="IPR013656">
    <property type="entry name" value="PAS_4"/>
</dbReference>
<evidence type="ECO:0000256" key="7">
    <source>
        <dbReference type="SAM" id="Phobius"/>
    </source>
</evidence>
<evidence type="ECO:0000256" key="1">
    <source>
        <dbReference type="ARBA" id="ARBA00000085"/>
    </source>
</evidence>
<keyword evidence="7" id="KW-1133">Transmembrane helix</keyword>
<dbReference type="GO" id="GO:0005524">
    <property type="term" value="F:ATP binding"/>
    <property type="evidence" value="ECO:0007669"/>
    <property type="project" value="UniProtKB-KW"/>
</dbReference>
<dbReference type="CDD" id="cd00082">
    <property type="entry name" value="HisKA"/>
    <property type="match status" value="1"/>
</dbReference>
<protein>
    <recommendedName>
        <fullName evidence="2">histidine kinase</fullName>
        <ecNumber evidence="2">2.7.13.3</ecNumber>
    </recommendedName>
</protein>
<keyword evidence="9" id="KW-0547">Nucleotide-binding</keyword>
<dbReference type="SUPFAM" id="SSF55874">
    <property type="entry name" value="ATPase domain of HSP90 chaperone/DNA topoisomerase II/histidine kinase"/>
    <property type="match status" value="1"/>
</dbReference>
<keyword evidence="3" id="KW-0597">Phosphoprotein</keyword>
<feature type="transmembrane region" description="Helical" evidence="7">
    <location>
        <begin position="68"/>
        <end position="89"/>
    </location>
</feature>
<evidence type="ECO:0000256" key="2">
    <source>
        <dbReference type="ARBA" id="ARBA00012438"/>
    </source>
</evidence>
<keyword evidence="7" id="KW-0812">Transmembrane</keyword>
<dbReference type="InterPro" id="IPR031621">
    <property type="entry name" value="HisKA_7TM"/>
</dbReference>
<evidence type="ECO:0000256" key="3">
    <source>
        <dbReference type="ARBA" id="ARBA00022553"/>
    </source>
</evidence>
<dbReference type="Gene3D" id="1.10.287.130">
    <property type="match status" value="1"/>
</dbReference>
<name>A0ABT2QL04_9EURY</name>
<dbReference type="Pfam" id="PF16927">
    <property type="entry name" value="HisKA_7TM"/>
    <property type="match status" value="1"/>
</dbReference>
<evidence type="ECO:0000256" key="4">
    <source>
        <dbReference type="ARBA" id="ARBA00022679"/>
    </source>
</evidence>